<dbReference type="InterPro" id="IPR008928">
    <property type="entry name" value="6-hairpin_glycosidase_sf"/>
</dbReference>
<accession>L8H4H7</accession>
<dbReference type="SUPFAM" id="SSF48208">
    <property type="entry name" value="Six-hairpin glycosidases"/>
    <property type="match status" value="1"/>
</dbReference>
<dbReference type="PANTHER" id="PTHR12654:SF0">
    <property type="entry name" value="NON-LYSOSOMAL GLUCOSYLCERAMIDASE"/>
    <property type="match status" value="1"/>
</dbReference>
<reference evidence="4 5" key="1">
    <citation type="journal article" date="2013" name="Genome Biol.">
        <title>Genome of Acanthamoeba castellanii highlights extensive lateral gene transfer and early evolution of tyrosine kinase signaling.</title>
        <authorList>
            <person name="Clarke M."/>
            <person name="Lohan A.J."/>
            <person name="Liu B."/>
            <person name="Lagkouvardos I."/>
            <person name="Roy S."/>
            <person name="Zafar N."/>
            <person name="Bertelli C."/>
            <person name="Schilde C."/>
            <person name="Kianianmomeni A."/>
            <person name="Burglin T.R."/>
            <person name="Frech C."/>
            <person name="Turcotte B."/>
            <person name="Kopec K.O."/>
            <person name="Synnott J.M."/>
            <person name="Choo C."/>
            <person name="Paponov I."/>
            <person name="Finkler A."/>
            <person name="Soon Heng Tan C."/>
            <person name="Hutchins A.P."/>
            <person name="Weinmeier T."/>
            <person name="Rattei T."/>
            <person name="Chu J.S."/>
            <person name="Gimenez G."/>
            <person name="Irimia M."/>
            <person name="Rigden D.J."/>
            <person name="Fitzpatrick D.A."/>
            <person name="Lorenzo-Morales J."/>
            <person name="Bateman A."/>
            <person name="Chiu C.H."/>
            <person name="Tang P."/>
            <person name="Hegemann P."/>
            <person name="Fromm H."/>
            <person name="Raoult D."/>
            <person name="Greub G."/>
            <person name="Miranda-Saavedra D."/>
            <person name="Chen N."/>
            <person name="Nash P."/>
            <person name="Ginger M.L."/>
            <person name="Horn M."/>
            <person name="Schaap P."/>
            <person name="Caler L."/>
            <person name="Loftus B."/>
        </authorList>
    </citation>
    <scope>NUCLEOTIDE SEQUENCE [LARGE SCALE GENOMIC DNA]</scope>
    <source>
        <strain evidence="4 5">Neff</strain>
    </source>
</reference>
<dbReference type="KEGG" id="acan:ACA1_114820"/>
<dbReference type="EMBL" id="KB007926">
    <property type="protein sequence ID" value="ELR20092.1"/>
    <property type="molecule type" value="Genomic_DNA"/>
</dbReference>
<feature type="domain" description="Glycosyl-hydrolase family 116 catalytic region" evidence="2">
    <location>
        <begin position="466"/>
        <end position="563"/>
    </location>
</feature>
<evidence type="ECO:0000259" key="2">
    <source>
        <dbReference type="Pfam" id="PF04685"/>
    </source>
</evidence>
<evidence type="ECO:0000259" key="3">
    <source>
        <dbReference type="Pfam" id="PF12215"/>
    </source>
</evidence>
<evidence type="ECO:0000313" key="4">
    <source>
        <dbReference type="EMBL" id="ELR20092.1"/>
    </source>
</evidence>
<dbReference type="InterPro" id="IPR052566">
    <property type="entry name" value="Non-lysos_glucosylceramidase"/>
</dbReference>
<dbReference type="GeneID" id="14920936"/>
<dbReference type="STRING" id="1257118.L8H4H7"/>
<feature type="region of interest" description="Disordered" evidence="1">
    <location>
        <begin position="442"/>
        <end position="464"/>
    </location>
</feature>
<feature type="domain" description="Glycosyl-hydrolase family 116 catalytic region" evidence="2">
    <location>
        <begin position="584"/>
        <end position="840"/>
    </location>
</feature>
<name>L8H4H7_ACACF</name>
<feature type="region of interest" description="Disordered" evidence="1">
    <location>
        <begin position="77"/>
        <end position="98"/>
    </location>
</feature>
<proteinExistence type="predicted"/>
<feature type="compositionally biased region" description="Basic and acidic residues" evidence="1">
    <location>
        <begin position="442"/>
        <end position="456"/>
    </location>
</feature>
<dbReference type="GO" id="GO:0008422">
    <property type="term" value="F:beta-glucosidase activity"/>
    <property type="evidence" value="ECO:0007669"/>
    <property type="project" value="TreeGrafter"/>
</dbReference>
<dbReference type="VEuPathDB" id="AmoebaDB:ACA1_114820"/>
<dbReference type="PANTHER" id="PTHR12654">
    <property type="entry name" value="BILE ACID BETA-GLUCOSIDASE-RELATED"/>
    <property type="match status" value="1"/>
</dbReference>
<dbReference type="RefSeq" id="XP_004342202.1">
    <property type="nucleotide sequence ID" value="XM_004342153.1"/>
</dbReference>
<dbReference type="InterPro" id="IPR006775">
    <property type="entry name" value="GH116_catalytic"/>
</dbReference>
<keyword evidence="5" id="KW-1185">Reference proteome</keyword>
<dbReference type="InterPro" id="IPR024462">
    <property type="entry name" value="GH116_N"/>
</dbReference>
<gene>
    <name evidence="4" type="ORF">ACA1_114820</name>
</gene>
<dbReference type="Pfam" id="PF12215">
    <property type="entry name" value="Glyco_hydr_116N"/>
    <property type="match status" value="1"/>
</dbReference>
<dbReference type="AlphaFoldDB" id="L8H4H7"/>
<dbReference type="Pfam" id="PF04685">
    <property type="entry name" value="DUF608"/>
    <property type="match status" value="2"/>
</dbReference>
<organism evidence="4 5">
    <name type="scientific">Acanthamoeba castellanii (strain ATCC 30010 / Neff)</name>
    <dbReference type="NCBI Taxonomy" id="1257118"/>
    <lineage>
        <taxon>Eukaryota</taxon>
        <taxon>Amoebozoa</taxon>
        <taxon>Discosea</taxon>
        <taxon>Longamoebia</taxon>
        <taxon>Centramoebida</taxon>
        <taxon>Acanthamoebidae</taxon>
        <taxon>Acanthamoeba</taxon>
    </lineage>
</organism>
<sequence>MIHCFISGQQEEGERIKVPESTRERAQMPTATDALWQRRLSEQPTRQLRPLTAPLLHTLRNLPLGFRLWRQAREERGGRDPVLDASGGQASSSGLPAGGMGGGCVGRSWRGDFEPGLILPNGRGQAPVVPANQFSVFIEPDGEDSEATVLNPGIPPTDRLGAWDWSFVGEESYYSALFPRAWTVYDEPEPRLRLTSRQISPVIGNNYKESSLPACVFVWTLENLDQEDEITASLMFTWQNGTGAASDALGGHANTPFTRPHPERVVMDHTQWRVDERGGKTHASSEPLSFAIAASSPDSDAHITVRSCWATNSDGAEVWKDFKRSGALEENWDALGKASQEGQTLGAAIAVRVTIPPGEHRQVEFALAWDHPVVEFGAGRRYTRRYTRFYSQHGDSAAQLACDALVQYPQWERLIEQWQAPILDDKRLPGCGGTVWLQDELSAKEEKPRREKRETDGQEEEQSDVGRWACLESQEHRLYNASDALFYASFALIANWPQLQLALQREVAAATLREDSRMVDVLATGRQAPNKVRGAVPYDMGTPADDPWVALNAYNIHETSSWKGKLGLLPASHLSPSTELTEAADLNSKFVLGVYRDFVATQDKRFLADVWPAVDAALRHLQQFDRNKDGMIENEGLPDQTYHSWTGGLWVAALSAACAMAQALQLADDSVAQHYRDLHQSAARVYNESLWNPSGYFNYDTSTSTHHDSIQADQLCGQWYARACGLPSIAPDKRIVTALKTVFANNFNEGKRGAVNGMRPDGRVDYACLHSSEAWPGTTFALAACMMGEGLVDQAFITAAGVCGSIYEDLGYWFRTPEAWDGSGNYRALGHMRPLAIWAMQWAWTQRNHRLSSASTPTSS</sequence>
<evidence type="ECO:0000256" key="1">
    <source>
        <dbReference type="SAM" id="MobiDB-lite"/>
    </source>
</evidence>
<evidence type="ECO:0000313" key="5">
    <source>
        <dbReference type="Proteomes" id="UP000011083"/>
    </source>
</evidence>
<dbReference type="InterPro" id="IPR012341">
    <property type="entry name" value="6hp_glycosidase-like_sf"/>
</dbReference>
<dbReference type="OrthoDB" id="730489at2759"/>
<dbReference type="Gene3D" id="1.50.10.10">
    <property type="match status" value="1"/>
</dbReference>
<feature type="domain" description="Glycosyl-hydrolase family 116 N-terminal" evidence="3">
    <location>
        <begin position="94"/>
        <end position="411"/>
    </location>
</feature>
<dbReference type="Proteomes" id="UP000011083">
    <property type="component" value="Unassembled WGS sequence"/>
</dbReference>
<dbReference type="GO" id="GO:0005975">
    <property type="term" value="P:carbohydrate metabolic process"/>
    <property type="evidence" value="ECO:0007669"/>
    <property type="project" value="InterPro"/>
</dbReference>
<protein>
    <submittedName>
        <fullName evidence="4">Glucosylceramidase</fullName>
    </submittedName>
</protein>
<dbReference type="OMA" id="HDLGAPN"/>